<dbReference type="InterPro" id="IPR050287">
    <property type="entry name" value="MTA/SAH_deaminase"/>
</dbReference>
<dbReference type="SUPFAM" id="SSF51338">
    <property type="entry name" value="Composite domain of metallo-dependent hydrolases"/>
    <property type="match status" value="2"/>
</dbReference>
<accession>A0A2V1E805</accession>
<feature type="domain" description="Amidohydrolase-related" evidence="2">
    <location>
        <begin position="58"/>
        <end position="428"/>
    </location>
</feature>
<evidence type="ECO:0000313" key="3">
    <source>
        <dbReference type="EMBL" id="PVI06703.1"/>
    </source>
</evidence>
<dbReference type="Proteomes" id="UP000244855">
    <property type="component" value="Unassembled WGS sequence"/>
</dbReference>
<dbReference type="Pfam" id="PF01979">
    <property type="entry name" value="Amidohydro_1"/>
    <property type="match status" value="1"/>
</dbReference>
<dbReference type="OrthoDB" id="194468at2759"/>
<dbReference type="PANTHER" id="PTHR43794:SF11">
    <property type="entry name" value="AMIDOHYDROLASE-RELATED DOMAIN-CONTAINING PROTEIN"/>
    <property type="match status" value="1"/>
</dbReference>
<dbReference type="Gene3D" id="3.20.20.140">
    <property type="entry name" value="Metal-dependent hydrolases"/>
    <property type="match status" value="1"/>
</dbReference>
<proteinExistence type="predicted"/>
<evidence type="ECO:0000313" key="4">
    <source>
        <dbReference type="Proteomes" id="UP000244855"/>
    </source>
</evidence>
<dbReference type="InterPro" id="IPR032466">
    <property type="entry name" value="Metal_Hydrolase"/>
</dbReference>
<dbReference type="SUPFAM" id="SSF51556">
    <property type="entry name" value="Metallo-dependent hydrolases"/>
    <property type="match status" value="1"/>
</dbReference>
<evidence type="ECO:0000259" key="2">
    <source>
        <dbReference type="Pfam" id="PF01979"/>
    </source>
</evidence>
<name>A0A2V1E805_9PLEO</name>
<keyword evidence="4" id="KW-1185">Reference proteome</keyword>
<dbReference type="EMBL" id="KZ805307">
    <property type="protein sequence ID" value="PVI06703.1"/>
    <property type="molecule type" value="Genomic_DNA"/>
</dbReference>
<organism evidence="3 4">
    <name type="scientific">Periconia macrospinosa</name>
    <dbReference type="NCBI Taxonomy" id="97972"/>
    <lineage>
        <taxon>Eukaryota</taxon>
        <taxon>Fungi</taxon>
        <taxon>Dikarya</taxon>
        <taxon>Ascomycota</taxon>
        <taxon>Pezizomycotina</taxon>
        <taxon>Dothideomycetes</taxon>
        <taxon>Pleosporomycetidae</taxon>
        <taxon>Pleosporales</taxon>
        <taxon>Massarineae</taxon>
        <taxon>Periconiaceae</taxon>
        <taxon>Periconia</taxon>
    </lineage>
</organism>
<gene>
    <name evidence="3" type="ORF">DM02DRAFT_581891</name>
</gene>
<keyword evidence="1 3" id="KW-0378">Hydrolase</keyword>
<dbReference type="InterPro" id="IPR006680">
    <property type="entry name" value="Amidohydro-rel"/>
</dbReference>
<evidence type="ECO:0000256" key="1">
    <source>
        <dbReference type="ARBA" id="ARBA00022801"/>
    </source>
</evidence>
<dbReference type="AlphaFoldDB" id="A0A2V1E805"/>
<sequence>MSTNKVLLKNGTVLLHGASDQVESSRVDVLIVGGNISKLGKDIEVPRDAEIIDCSHKIISPGFIDTHHHGWQTQLKGRHGNELLLEYLITGNYQHAQYTVEDVFYGQLAGMLEALSAGTTTVVDHAHITVSPDHPKLGIAATASSGVRAVYCYAAMDRLKSFNPLMLHENALEDWVMQTFSELADAAPFGNGRVSLGFAWDLWFIAPELIKNAFEKVREKNIRLITTHGTNFFSVLQFAKKFGVMDSRLLVSHGGDFSKEDGKLLREAGAHISATPSTELQMAMGRPLCFDAAFLDPDASVRRSAVQDRASLGIDCHSNNAGSIVSEARLGLQNARNHFNEYNIKQGKGHDLPYSLSVEAAFNLATIKGAQAAKMEKEIGKIAEGYKADLAIFDALSPSMIGAAQHDPVAAIILHSSPADIDMVVVDGIIRKRNGKLLPVNVDATAKEIVGKETLEWHEIAQKILRSREVIQRKTEDVDVQAGVESVRKIWHISENF</sequence>
<dbReference type="STRING" id="97972.A0A2V1E805"/>
<protein>
    <submittedName>
        <fullName evidence="3">Metallo-dependent hydrolase</fullName>
    </submittedName>
</protein>
<dbReference type="Gene3D" id="2.30.40.10">
    <property type="entry name" value="Urease, subunit C, domain 1"/>
    <property type="match status" value="1"/>
</dbReference>
<dbReference type="GO" id="GO:0016810">
    <property type="term" value="F:hydrolase activity, acting on carbon-nitrogen (but not peptide) bonds"/>
    <property type="evidence" value="ECO:0007669"/>
    <property type="project" value="InterPro"/>
</dbReference>
<dbReference type="PANTHER" id="PTHR43794">
    <property type="entry name" value="AMINOHYDROLASE SSNA-RELATED"/>
    <property type="match status" value="1"/>
</dbReference>
<dbReference type="InterPro" id="IPR011059">
    <property type="entry name" value="Metal-dep_hydrolase_composite"/>
</dbReference>
<reference evidence="3 4" key="1">
    <citation type="journal article" date="2018" name="Sci. Rep.">
        <title>Comparative genomics provides insights into the lifestyle and reveals functional heterogeneity of dark septate endophytic fungi.</title>
        <authorList>
            <person name="Knapp D.G."/>
            <person name="Nemeth J.B."/>
            <person name="Barry K."/>
            <person name="Hainaut M."/>
            <person name="Henrissat B."/>
            <person name="Johnson J."/>
            <person name="Kuo A."/>
            <person name="Lim J.H.P."/>
            <person name="Lipzen A."/>
            <person name="Nolan M."/>
            <person name="Ohm R.A."/>
            <person name="Tamas L."/>
            <person name="Grigoriev I.V."/>
            <person name="Spatafora J.W."/>
            <person name="Nagy L.G."/>
            <person name="Kovacs G.M."/>
        </authorList>
    </citation>
    <scope>NUCLEOTIDE SEQUENCE [LARGE SCALE GENOMIC DNA]</scope>
    <source>
        <strain evidence="3 4">DSE2036</strain>
    </source>
</reference>